<feature type="region of interest" description="Disordered" evidence="1">
    <location>
        <begin position="64"/>
        <end position="90"/>
    </location>
</feature>
<dbReference type="PANTHER" id="PTHR24114">
    <property type="entry name" value="LEUCINE RICH REPEAT FAMILY PROTEIN"/>
    <property type="match status" value="1"/>
</dbReference>
<reference evidence="3 4" key="1">
    <citation type="submission" date="2024-01" db="EMBL/GenBank/DDBJ databases">
        <authorList>
            <person name="Allen C."/>
            <person name="Tagirdzhanova G."/>
        </authorList>
    </citation>
    <scope>NUCLEOTIDE SEQUENCE [LARGE SCALE GENOMIC DNA]</scope>
    <source>
        <strain evidence="3 4">CBS 119000</strain>
    </source>
</reference>
<organism evidence="3 4">
    <name type="scientific">Sporothrix epigloea</name>
    <dbReference type="NCBI Taxonomy" id="1892477"/>
    <lineage>
        <taxon>Eukaryota</taxon>
        <taxon>Fungi</taxon>
        <taxon>Dikarya</taxon>
        <taxon>Ascomycota</taxon>
        <taxon>Pezizomycotina</taxon>
        <taxon>Sordariomycetes</taxon>
        <taxon>Sordariomycetidae</taxon>
        <taxon>Ophiostomatales</taxon>
        <taxon>Ophiostomataceae</taxon>
        <taxon>Sporothrix</taxon>
    </lineage>
</organism>
<dbReference type="Proteomes" id="UP001642502">
    <property type="component" value="Unassembled WGS sequence"/>
</dbReference>
<evidence type="ECO:0000313" key="3">
    <source>
        <dbReference type="EMBL" id="CAK7274810.1"/>
    </source>
</evidence>
<dbReference type="EMBL" id="CAWUON010000159">
    <property type="protein sequence ID" value="CAK7274810.1"/>
    <property type="molecule type" value="Genomic_DNA"/>
</dbReference>
<feature type="compositionally biased region" description="Low complexity" evidence="1">
    <location>
        <begin position="18"/>
        <end position="37"/>
    </location>
</feature>
<feature type="region of interest" description="Disordered" evidence="1">
    <location>
        <begin position="1244"/>
        <end position="1263"/>
    </location>
</feature>
<proteinExistence type="predicted"/>
<gene>
    <name evidence="3" type="ORF">SEPCBS119000_006363</name>
</gene>
<dbReference type="Gene3D" id="3.80.10.10">
    <property type="entry name" value="Ribonuclease Inhibitor"/>
    <property type="match status" value="1"/>
</dbReference>
<feature type="compositionally biased region" description="Basic residues" evidence="1">
    <location>
        <begin position="1"/>
        <end position="11"/>
    </location>
</feature>
<evidence type="ECO:0000259" key="2">
    <source>
        <dbReference type="Pfam" id="PF25353"/>
    </source>
</evidence>
<evidence type="ECO:0000256" key="1">
    <source>
        <dbReference type="SAM" id="MobiDB-lite"/>
    </source>
</evidence>
<accession>A0ABP0E6U1</accession>
<dbReference type="InterPro" id="IPR052394">
    <property type="entry name" value="LRR-containing"/>
</dbReference>
<dbReference type="Pfam" id="PF25353">
    <property type="entry name" value="PH_2nd_LRR"/>
    <property type="match status" value="1"/>
</dbReference>
<feature type="compositionally biased region" description="Low complexity" evidence="1">
    <location>
        <begin position="180"/>
        <end position="191"/>
    </location>
</feature>
<comment type="caution">
    <text evidence="3">The sequence shown here is derived from an EMBL/GenBank/DDBJ whole genome shotgun (WGS) entry which is preliminary data.</text>
</comment>
<feature type="domain" description="LRR-containing protein second PH" evidence="2">
    <location>
        <begin position="370"/>
        <end position="495"/>
    </location>
</feature>
<name>A0ABP0E6U1_9PEZI</name>
<sequence length="1310" mass="144850">MDIIRRKRHHAPQQISGPSPSAPSLVSTPSLPLLPGPQAGDSIVQFTPTSAVAVSDSTVASAIGKSKSHNDVTGLSVNSRTSSINSSKSGFFHSYIPRAMHSRSRGSASSVRPSASSSTTSMATVATSSDSTPSSSSPQQQFLSQFPRKVLRKSHKRMSSSHDLNSRRGSTSSDVFSRVSRASTTMSGSSSSNVLDWRIQSVEMHTLLDYPESQSSKNRISYLVATADYIIMFRTKFDAFAALPQLANMASQNTEVHPLPKASSMLPPADPVHTIPLHAIISVFRVETMRPLYGIEVWWRLPYPAIATCSTTVYFKDGRDRENYLDMLASMVKIRSQDQSDASRVYYEVEDCIRKVFLTEEPGFPSTIPEIFPVVYRNAPDRLKSKLEDKQKKGNLEGVSSHYLVVGVNLCFFIQISRASAMQSTALELQYQTCGLVTLESFAADWSSRDERFAMRFRDPFKSPVGLELSSRHYRRIILTLTKADKFLKPAWPTQWQTQEIFHVTGLPVPQHIVAGEDYGGIQRTLSAYYGAYRCNPVDWEINWRTPFAPEFRVLPSSNGPYTDLQLLAVLRALRYNDYFKSLSFCDVNLSSLFNKHDSSRKGNVAYMNRSGMELGVYLTAHETSLVQRASILHQEFHALAFASGKIRQIDFTNCLPMHNKAVDLSNYSVQFLVPIMNLLAAGLTRCNRLILRGCILGSVDIESLAGYIAPSSTDQADGVTAHESVTLEALDVANCGLNDESIKLLFHALCQSAWTLQSLDVSQNLGRVPAALVQQFMDSVGSLRQLNLSGCITGTLEGELLPLEALDRLERLEELDVSNFQLNVSSLNALETILQTISARQASMQSGDYGHSLRRLVLNNCGISGYQAGRIINAMAGLYDVHIHLSSNPLEDGIDDLVKALSRNGSGRIGLHLNMIEFRDESSYIQLMGALASNRFIDFLSLVGTAPIPMNDDTCGDKTVEAIVRFLEANQSVRYLDLSGYCGKLDDGQLGKGFGRALRGLANNTTLTHLRARNQRLHDSTGTLGTAVQANKTLLYLDCGDNGFNATSLRYIAKSLESNHTLLVYLISYEELQDMLKHCVKDIPPPPWQTQQVNPKHKKRFSGSVDLGIERQRNLLGEELELAAAEIMEHTSRNIAKLQQDTGCLLDLDEASDTCGERGWPSLLLRTHENGARFTTTPLEEEQLDALDQETEQDLTWLPDQSPAMLHSVTVDSTARQAPVKSTTVTPNITDDIPYRVRQDDEALSSPLDGSGLTWDPPKTPKITTGMTKESLLGTSFLEKAFFAEPDISNILEKFTMADGTEYVICTRS</sequence>
<protein>
    <recommendedName>
        <fullName evidence="2">LRR-containing protein second PH domain-containing protein</fullName>
    </recommendedName>
</protein>
<evidence type="ECO:0000313" key="4">
    <source>
        <dbReference type="Proteomes" id="UP001642502"/>
    </source>
</evidence>
<keyword evidence="4" id="KW-1185">Reference proteome</keyword>
<feature type="compositionally biased region" description="Basic residues" evidence="1">
    <location>
        <begin position="149"/>
        <end position="159"/>
    </location>
</feature>
<feature type="region of interest" description="Disordered" evidence="1">
    <location>
        <begin position="102"/>
        <end position="191"/>
    </location>
</feature>
<feature type="compositionally biased region" description="Polar residues" evidence="1">
    <location>
        <begin position="161"/>
        <end position="175"/>
    </location>
</feature>
<feature type="compositionally biased region" description="Low complexity" evidence="1">
    <location>
        <begin position="105"/>
        <end position="146"/>
    </location>
</feature>
<dbReference type="PANTHER" id="PTHR24114:SF2">
    <property type="entry name" value="F-BOX DOMAIN-CONTAINING PROTEIN-RELATED"/>
    <property type="match status" value="1"/>
</dbReference>
<dbReference type="InterPro" id="IPR057334">
    <property type="entry name" value="PH_2nd_LRR"/>
</dbReference>
<feature type="region of interest" description="Disordered" evidence="1">
    <location>
        <begin position="1"/>
        <end position="42"/>
    </location>
</feature>
<feature type="compositionally biased region" description="Low complexity" evidence="1">
    <location>
        <begin position="76"/>
        <end position="89"/>
    </location>
</feature>
<dbReference type="SMART" id="SM00368">
    <property type="entry name" value="LRR_RI"/>
    <property type="match status" value="3"/>
</dbReference>
<dbReference type="InterPro" id="IPR032675">
    <property type="entry name" value="LRR_dom_sf"/>
</dbReference>
<dbReference type="SUPFAM" id="SSF52047">
    <property type="entry name" value="RNI-like"/>
    <property type="match status" value="1"/>
</dbReference>